<keyword evidence="8" id="KW-1185">Reference proteome</keyword>
<evidence type="ECO:0000256" key="3">
    <source>
        <dbReference type="PROSITE-ProRule" id="PRU00982"/>
    </source>
</evidence>
<dbReference type="Pfam" id="PF00651">
    <property type="entry name" value="BTB"/>
    <property type="match status" value="1"/>
</dbReference>
<dbReference type="InterPro" id="IPR000210">
    <property type="entry name" value="BTB/POZ_dom"/>
</dbReference>
<evidence type="ECO:0000313" key="7">
    <source>
        <dbReference type="EMBL" id="VAH53520.1"/>
    </source>
</evidence>
<dbReference type="PROSITE" id="PS51649">
    <property type="entry name" value="NPH3"/>
    <property type="match status" value="1"/>
</dbReference>
<comment type="pathway">
    <text evidence="1">Protein modification; protein ubiquitination.</text>
</comment>
<dbReference type="SMART" id="SM00225">
    <property type="entry name" value="BTB"/>
    <property type="match status" value="1"/>
</dbReference>
<evidence type="ECO:0000256" key="1">
    <source>
        <dbReference type="ARBA" id="ARBA00004906"/>
    </source>
</evidence>
<keyword evidence="2" id="KW-0833">Ubl conjugation pathway</keyword>
<dbReference type="EMBL" id="LT934114">
    <property type="protein sequence ID" value="VAH53520.1"/>
    <property type="molecule type" value="Genomic_DNA"/>
</dbReference>
<dbReference type="PANTHER" id="PTHR32370">
    <property type="entry name" value="OS12G0117600 PROTEIN"/>
    <property type="match status" value="1"/>
</dbReference>
<gene>
    <name evidence="7" type="ORF">TRITD_2Bv1G244880</name>
</gene>
<feature type="compositionally biased region" description="Basic and acidic residues" evidence="4">
    <location>
        <begin position="640"/>
        <end position="652"/>
    </location>
</feature>
<dbReference type="PROSITE" id="PS50097">
    <property type="entry name" value="BTB"/>
    <property type="match status" value="1"/>
</dbReference>
<evidence type="ECO:0000313" key="8">
    <source>
        <dbReference type="Proteomes" id="UP000324705"/>
    </source>
</evidence>
<name>A0A9R1Q1A5_TRITD</name>
<dbReference type="AlphaFoldDB" id="A0A9R1Q1A5"/>
<evidence type="ECO:0008006" key="9">
    <source>
        <dbReference type="Google" id="ProtNLM"/>
    </source>
</evidence>
<proteinExistence type="inferred from homology"/>
<feature type="compositionally biased region" description="Low complexity" evidence="4">
    <location>
        <begin position="625"/>
        <end position="639"/>
    </location>
</feature>
<dbReference type="Gramene" id="TRITD2Bv1G244880.1">
    <property type="protein sequence ID" value="TRITD2Bv1G244880.1"/>
    <property type="gene ID" value="TRITD2Bv1G244880"/>
</dbReference>
<sequence length="652" mass="71000">MAATTRVLGSKSPDCFQLRDPNSWVCLTELASDVVVEIGHISFHLHKFPLISRSTTLQKLITESTTSPDDDGGKPCTVQLDDLPGSVAAFGLVAKFCYDIQLELNAANVVPVRCAAERLGMAGEGNLAAHAEAFFVRDVLGSWDAAVRALQACDDGDDGVRQLAEDLLLAPRCIESLAAKACADPTLFGWPMVENYTARCVDAAAPPVMWNGISTYGKPRSPGAGWWYRQASSLRLPLYKRLISEMRSRGMSPEGIAGSLAHYARRHLSGLNRRDVGGGGGVSDTTSSDDVVGEQRVLLEEIVALLPAEKGVTTTRFLLGMLRTATVLHAGAACREALERRAGQQLEEAALEDLLIPNANYSTDTLYDVDCMQRMLEQFLLSNTTAYADHLPEITADEAPPGELMPASTVAKLVDGYLAEVGTDANLKCSQFQQIVALVPDYARSLDDGLYRAIDIFIKAHPWLTESEREQLCRLMNCQKLSLEACTHAAQNERLPLRVVVQVLFFEQLRLRTTVASWFFVGDNAAAAAADQGSPRSSRPRKSRTGEVDFGTGSENNDNEEVEMYTPGSSSEPASAMSVPEIRQRVVDLEGECSSMRQEMHRLGKPKGALSRLFRKLGLSGGGRTSSSRQQQQPRLPSSGDEKRSRFLDLGC</sequence>
<protein>
    <recommendedName>
        <fullName evidence="9">NPH3 domain-containing protein</fullName>
    </recommendedName>
</protein>
<accession>A0A9R1Q1A5</accession>
<dbReference type="InterPro" id="IPR011333">
    <property type="entry name" value="SKP1/BTB/POZ_sf"/>
</dbReference>
<dbReference type="InterPro" id="IPR043454">
    <property type="entry name" value="NPH3/RPT2-like"/>
</dbReference>
<evidence type="ECO:0000256" key="4">
    <source>
        <dbReference type="SAM" id="MobiDB-lite"/>
    </source>
</evidence>
<dbReference type="InterPro" id="IPR027356">
    <property type="entry name" value="NPH3_dom"/>
</dbReference>
<feature type="region of interest" description="Disordered" evidence="4">
    <location>
        <begin position="600"/>
        <end position="652"/>
    </location>
</feature>
<feature type="domain" description="NPH3" evidence="6">
    <location>
        <begin position="225"/>
        <end position="510"/>
    </location>
</feature>
<feature type="region of interest" description="Disordered" evidence="4">
    <location>
        <begin position="530"/>
        <end position="580"/>
    </location>
</feature>
<dbReference type="Pfam" id="PF03000">
    <property type="entry name" value="NPH3"/>
    <property type="match status" value="1"/>
</dbReference>
<dbReference type="Gene3D" id="3.30.710.10">
    <property type="entry name" value="Potassium Channel Kv1.1, Chain A"/>
    <property type="match status" value="1"/>
</dbReference>
<comment type="similarity">
    <text evidence="3">Belongs to the NPH3 family.</text>
</comment>
<organism evidence="7 8">
    <name type="scientific">Triticum turgidum subsp. durum</name>
    <name type="common">Durum wheat</name>
    <name type="synonym">Triticum durum</name>
    <dbReference type="NCBI Taxonomy" id="4567"/>
    <lineage>
        <taxon>Eukaryota</taxon>
        <taxon>Viridiplantae</taxon>
        <taxon>Streptophyta</taxon>
        <taxon>Embryophyta</taxon>
        <taxon>Tracheophyta</taxon>
        <taxon>Spermatophyta</taxon>
        <taxon>Magnoliopsida</taxon>
        <taxon>Liliopsida</taxon>
        <taxon>Poales</taxon>
        <taxon>Poaceae</taxon>
        <taxon>BOP clade</taxon>
        <taxon>Pooideae</taxon>
        <taxon>Triticodae</taxon>
        <taxon>Triticeae</taxon>
        <taxon>Triticinae</taxon>
        <taxon>Triticum</taxon>
    </lineage>
</organism>
<evidence type="ECO:0000259" key="5">
    <source>
        <dbReference type="PROSITE" id="PS50097"/>
    </source>
</evidence>
<dbReference type="OMA" id="DDGGKPC"/>
<evidence type="ECO:0000256" key="2">
    <source>
        <dbReference type="ARBA" id="ARBA00022786"/>
    </source>
</evidence>
<dbReference type="Proteomes" id="UP000324705">
    <property type="component" value="Chromosome 2B"/>
</dbReference>
<evidence type="ECO:0000259" key="6">
    <source>
        <dbReference type="PROSITE" id="PS51649"/>
    </source>
</evidence>
<dbReference type="SUPFAM" id="SSF54695">
    <property type="entry name" value="POZ domain"/>
    <property type="match status" value="1"/>
</dbReference>
<feature type="domain" description="BTB" evidence="5">
    <location>
        <begin position="32"/>
        <end position="106"/>
    </location>
</feature>
<reference evidence="7 8" key="1">
    <citation type="submission" date="2017-09" db="EMBL/GenBank/DDBJ databases">
        <authorList>
            <consortium name="International Durum Wheat Genome Sequencing Consortium (IDWGSC)"/>
            <person name="Milanesi L."/>
        </authorList>
    </citation>
    <scope>NUCLEOTIDE SEQUENCE [LARGE SCALE GENOMIC DNA]</scope>
    <source>
        <strain evidence="8">cv. Svevo</strain>
    </source>
</reference>